<evidence type="ECO:0000256" key="10">
    <source>
        <dbReference type="ARBA" id="ARBA00033334"/>
    </source>
</evidence>
<evidence type="ECO:0000313" key="16">
    <source>
        <dbReference type="EMBL" id="UMB72504.1"/>
    </source>
</evidence>
<keyword evidence="6 14" id="KW-0808">Transferase</keyword>
<comment type="pathway">
    <text evidence="1 14">Cofactor biosynthesis; adenosylcobalamin biosynthesis; adenosylcobalamin from cob(II)yrinate a,c-diamide: step 2/7.</text>
</comment>
<accession>A0ABY3VWS6</accession>
<dbReference type="RefSeq" id="WP_240264209.1">
    <property type="nucleotide sequence ID" value="NZ_CP092488.2"/>
</dbReference>
<dbReference type="EMBL" id="CP092488">
    <property type="protein sequence ID" value="UMB72504.1"/>
    <property type="molecule type" value="Genomic_DNA"/>
</dbReference>
<evidence type="ECO:0000256" key="3">
    <source>
        <dbReference type="ARBA" id="ARBA00012454"/>
    </source>
</evidence>
<dbReference type="InterPro" id="IPR016030">
    <property type="entry name" value="CblAdoTrfase-like"/>
</dbReference>
<dbReference type="InterPro" id="IPR036451">
    <property type="entry name" value="CblAdoTrfase-like_sf"/>
</dbReference>
<comment type="catalytic activity">
    <reaction evidence="12 14">
        <text>2 cob(II)yrinate a,c diamide + reduced [electron-transfer flavoprotein] + 2 ATP = 2 adenosylcob(III)yrinate a,c-diamide + 2 triphosphate + oxidized [electron-transfer flavoprotein] + 3 H(+)</text>
        <dbReference type="Rhea" id="RHEA:11528"/>
        <dbReference type="Rhea" id="RHEA-COMP:10685"/>
        <dbReference type="Rhea" id="RHEA-COMP:10686"/>
        <dbReference type="ChEBI" id="CHEBI:15378"/>
        <dbReference type="ChEBI" id="CHEBI:18036"/>
        <dbReference type="ChEBI" id="CHEBI:30616"/>
        <dbReference type="ChEBI" id="CHEBI:57692"/>
        <dbReference type="ChEBI" id="CHEBI:58307"/>
        <dbReference type="ChEBI" id="CHEBI:58503"/>
        <dbReference type="ChEBI" id="CHEBI:58537"/>
        <dbReference type="EC" id="2.5.1.17"/>
    </reaction>
</comment>
<evidence type="ECO:0000256" key="6">
    <source>
        <dbReference type="ARBA" id="ARBA00022679"/>
    </source>
</evidence>
<evidence type="ECO:0000256" key="2">
    <source>
        <dbReference type="ARBA" id="ARBA00007487"/>
    </source>
</evidence>
<dbReference type="PANTHER" id="PTHR12213:SF0">
    <property type="entry name" value="CORRINOID ADENOSYLTRANSFERASE MMAB"/>
    <property type="match status" value="1"/>
</dbReference>
<evidence type="ECO:0000259" key="15">
    <source>
        <dbReference type="Pfam" id="PF01923"/>
    </source>
</evidence>
<evidence type="ECO:0000256" key="14">
    <source>
        <dbReference type="RuleBase" id="RU366026"/>
    </source>
</evidence>
<evidence type="ECO:0000256" key="9">
    <source>
        <dbReference type="ARBA" id="ARBA00031529"/>
    </source>
</evidence>
<evidence type="ECO:0000256" key="7">
    <source>
        <dbReference type="ARBA" id="ARBA00022741"/>
    </source>
</evidence>
<dbReference type="PANTHER" id="PTHR12213">
    <property type="entry name" value="CORRINOID ADENOSYLTRANSFERASE"/>
    <property type="match status" value="1"/>
</dbReference>
<evidence type="ECO:0000256" key="5">
    <source>
        <dbReference type="ARBA" id="ARBA00022573"/>
    </source>
</evidence>
<reference evidence="16" key="1">
    <citation type="submission" date="2022-08" db="EMBL/GenBank/DDBJ databases">
        <title>Whole genome sequencing of non-tuberculosis mycobacteria type-strains.</title>
        <authorList>
            <person name="Igarashi Y."/>
            <person name="Osugi A."/>
            <person name="Mitarai S."/>
        </authorList>
    </citation>
    <scope>NUCLEOTIDE SEQUENCE</scope>
    <source>
        <strain evidence="16">DSM 45127</strain>
    </source>
</reference>
<organism evidence="16 17">
    <name type="scientific">Mycobacterium paraterrae</name>
    <dbReference type="NCBI Taxonomy" id="577492"/>
    <lineage>
        <taxon>Bacteria</taxon>
        <taxon>Bacillati</taxon>
        <taxon>Actinomycetota</taxon>
        <taxon>Actinomycetes</taxon>
        <taxon>Mycobacteriales</taxon>
        <taxon>Mycobacteriaceae</taxon>
        <taxon>Mycobacterium</taxon>
    </lineage>
</organism>
<comment type="catalytic activity">
    <reaction evidence="13 14">
        <text>2 cob(II)alamin + reduced [electron-transfer flavoprotein] + 2 ATP = 2 adenosylcob(III)alamin + 2 triphosphate + oxidized [electron-transfer flavoprotein] + 3 H(+)</text>
        <dbReference type="Rhea" id="RHEA:28671"/>
        <dbReference type="Rhea" id="RHEA-COMP:10685"/>
        <dbReference type="Rhea" id="RHEA-COMP:10686"/>
        <dbReference type="ChEBI" id="CHEBI:15378"/>
        <dbReference type="ChEBI" id="CHEBI:16304"/>
        <dbReference type="ChEBI" id="CHEBI:18036"/>
        <dbReference type="ChEBI" id="CHEBI:18408"/>
        <dbReference type="ChEBI" id="CHEBI:30616"/>
        <dbReference type="ChEBI" id="CHEBI:57692"/>
        <dbReference type="ChEBI" id="CHEBI:58307"/>
        <dbReference type="EC" id="2.5.1.17"/>
    </reaction>
</comment>
<evidence type="ECO:0000256" key="1">
    <source>
        <dbReference type="ARBA" id="ARBA00005121"/>
    </source>
</evidence>
<feature type="domain" description="Cobalamin adenosyltransferase-like" evidence="15">
    <location>
        <begin position="8"/>
        <end position="165"/>
    </location>
</feature>
<sequence>MHVNLSTIYTRVGDGGETSTGAGALVSKDDPRIEAGGDVDELNAQLGVVLTHLSEQPFARWIAEIQNELFDLGADLTCPADHEASRIHDGNVDRLERRCDQANAQLTPPASFVLPGGGSAAAGLHVARTVCRRAERRAVSVDDLNPQVVRYLNRLSDLLFIMARAVATDERTWIPGASAD</sequence>
<keyword evidence="7 14" id="KW-0547">Nucleotide-binding</keyword>
<dbReference type="InterPro" id="IPR029499">
    <property type="entry name" value="PduO-typ"/>
</dbReference>
<gene>
    <name evidence="16" type="ORF">MKK62_23825</name>
</gene>
<protein>
    <recommendedName>
        <fullName evidence="4 14">Corrinoid adenosyltransferase</fullName>
        <ecNumber evidence="3 14">2.5.1.17</ecNumber>
    </recommendedName>
    <alternativeName>
        <fullName evidence="9 14">Cob(II)alamin adenosyltransferase</fullName>
    </alternativeName>
    <alternativeName>
        <fullName evidence="11 14">Cob(II)yrinic acid a,c-diamide adenosyltransferase</fullName>
    </alternativeName>
    <alternativeName>
        <fullName evidence="10 14">Cobinamide/cobalamin adenosyltransferase</fullName>
    </alternativeName>
</protein>
<dbReference type="NCBIfam" id="TIGR00636">
    <property type="entry name" value="PduO_Nterm"/>
    <property type="match status" value="1"/>
</dbReference>
<evidence type="ECO:0000313" key="17">
    <source>
        <dbReference type="Proteomes" id="UP001055336"/>
    </source>
</evidence>
<dbReference type="Gene3D" id="1.20.1200.10">
    <property type="entry name" value="Cobalamin adenosyltransferase-like"/>
    <property type="match status" value="1"/>
</dbReference>
<evidence type="ECO:0000256" key="8">
    <source>
        <dbReference type="ARBA" id="ARBA00022840"/>
    </source>
</evidence>
<keyword evidence="17" id="KW-1185">Reference proteome</keyword>
<proteinExistence type="inferred from homology"/>
<dbReference type="Proteomes" id="UP001055336">
    <property type="component" value="Chromosome"/>
</dbReference>
<keyword evidence="8 14" id="KW-0067">ATP-binding</keyword>
<keyword evidence="5 14" id="KW-0169">Cobalamin biosynthesis</keyword>
<comment type="similarity">
    <text evidence="2 14">Belongs to the Cob(I)alamin adenosyltransferase family.</text>
</comment>
<name>A0ABY3VWS6_9MYCO</name>
<dbReference type="GO" id="GO:0008817">
    <property type="term" value="F:corrinoid adenosyltransferase activity"/>
    <property type="evidence" value="ECO:0007669"/>
    <property type="project" value="UniProtKB-EC"/>
</dbReference>
<evidence type="ECO:0000256" key="11">
    <source>
        <dbReference type="ARBA" id="ARBA00033354"/>
    </source>
</evidence>
<evidence type="ECO:0000256" key="4">
    <source>
        <dbReference type="ARBA" id="ARBA00020963"/>
    </source>
</evidence>
<dbReference type="SUPFAM" id="SSF89028">
    <property type="entry name" value="Cobalamin adenosyltransferase-like"/>
    <property type="match status" value="1"/>
</dbReference>
<dbReference type="Pfam" id="PF01923">
    <property type="entry name" value="Cob_adeno_trans"/>
    <property type="match status" value="1"/>
</dbReference>
<evidence type="ECO:0000256" key="13">
    <source>
        <dbReference type="ARBA" id="ARBA00048692"/>
    </source>
</evidence>
<evidence type="ECO:0000256" key="12">
    <source>
        <dbReference type="ARBA" id="ARBA00048555"/>
    </source>
</evidence>
<dbReference type="EC" id="2.5.1.17" evidence="3 14"/>